<dbReference type="Proteomes" id="UP000190896">
    <property type="component" value="Unassembled WGS sequence"/>
</dbReference>
<dbReference type="GO" id="GO:0042597">
    <property type="term" value="C:periplasmic space"/>
    <property type="evidence" value="ECO:0007669"/>
    <property type="project" value="InterPro"/>
</dbReference>
<accession>A0A1T2KSE9</accession>
<dbReference type="RefSeq" id="WP_078487921.1">
    <property type="nucleotide sequence ID" value="NZ_MPRJ01000076.1"/>
</dbReference>
<organism evidence="1 2">
    <name type="scientific">Solemya velesiana gill symbiont</name>
    <dbReference type="NCBI Taxonomy" id="1918948"/>
    <lineage>
        <taxon>Bacteria</taxon>
        <taxon>Pseudomonadati</taxon>
        <taxon>Pseudomonadota</taxon>
        <taxon>Gammaproteobacteria</taxon>
        <taxon>sulfur-oxidizing symbionts</taxon>
    </lineage>
</organism>
<dbReference type="OrthoDB" id="7060764at2"/>
<gene>
    <name evidence="1" type="ORF">BOW51_10275</name>
</gene>
<dbReference type="AlphaFoldDB" id="A0A1T2KSE9"/>
<sequence length="172" mass="18909">MKRSSKIIIATVAVVGITAGSLSMVPAGGRWGGNCQYQDGAQYGQGFRGPGQKGQFNRTGMGGPTIERHQERIDYLKFKLKITEDQELAWKAYETAMLDKFGQGVQCHAQRGSKAQLPLNERVEFMRERATQMNAMADAIDKLYGSLTPEQQKIADELASMGCGGPMQGKRF</sequence>
<proteinExistence type="predicted"/>
<dbReference type="EMBL" id="MPRJ01000076">
    <property type="protein sequence ID" value="OOZ35784.1"/>
    <property type="molecule type" value="Genomic_DNA"/>
</dbReference>
<keyword evidence="2" id="KW-1185">Reference proteome</keyword>
<reference evidence="1 2" key="1">
    <citation type="submission" date="2016-11" db="EMBL/GenBank/DDBJ databases">
        <title>Mixed transmission modes and dynamic genome evolution in an obligate animal-bacterial symbiosis.</title>
        <authorList>
            <person name="Russell S.L."/>
            <person name="Corbett-Detig R.B."/>
            <person name="Cavanaugh C.M."/>
        </authorList>
    </citation>
    <scope>NUCLEOTIDE SEQUENCE [LARGE SCALE GENOMIC DNA]</scope>
    <source>
        <strain evidence="1">Se-Cadez</strain>
    </source>
</reference>
<name>A0A1T2KSE9_9GAMM</name>
<evidence type="ECO:0008006" key="3">
    <source>
        <dbReference type="Google" id="ProtNLM"/>
    </source>
</evidence>
<evidence type="ECO:0000313" key="2">
    <source>
        <dbReference type="Proteomes" id="UP000190896"/>
    </source>
</evidence>
<protein>
    <recommendedName>
        <fullName evidence="3">Zinc resistance-associated protein</fullName>
    </recommendedName>
</protein>
<dbReference type="Pfam" id="PF07813">
    <property type="entry name" value="LTXXQ"/>
    <property type="match status" value="1"/>
</dbReference>
<dbReference type="InterPro" id="IPR012899">
    <property type="entry name" value="LTXXQ"/>
</dbReference>
<evidence type="ECO:0000313" key="1">
    <source>
        <dbReference type="EMBL" id="OOZ35784.1"/>
    </source>
</evidence>
<comment type="caution">
    <text evidence="1">The sequence shown here is derived from an EMBL/GenBank/DDBJ whole genome shotgun (WGS) entry which is preliminary data.</text>
</comment>